<organism evidence="1 2">
    <name type="scientific">Dreissena polymorpha</name>
    <name type="common">Zebra mussel</name>
    <name type="synonym">Mytilus polymorpha</name>
    <dbReference type="NCBI Taxonomy" id="45954"/>
    <lineage>
        <taxon>Eukaryota</taxon>
        <taxon>Metazoa</taxon>
        <taxon>Spiralia</taxon>
        <taxon>Lophotrochozoa</taxon>
        <taxon>Mollusca</taxon>
        <taxon>Bivalvia</taxon>
        <taxon>Autobranchia</taxon>
        <taxon>Heteroconchia</taxon>
        <taxon>Euheterodonta</taxon>
        <taxon>Imparidentia</taxon>
        <taxon>Neoheterodontei</taxon>
        <taxon>Myida</taxon>
        <taxon>Dreissenoidea</taxon>
        <taxon>Dreissenidae</taxon>
        <taxon>Dreissena</taxon>
    </lineage>
</organism>
<dbReference type="PANTHER" id="PTHR10411">
    <property type="entry name" value="GROWTH ARREST AND DNA DAMAGE-INDUCIBLE PROTEIN GADD45"/>
    <property type="match status" value="1"/>
</dbReference>
<proteinExistence type="predicted"/>
<accession>A0A9D4KZ48</accession>
<gene>
    <name evidence="1" type="ORF">DPMN_091196</name>
</gene>
<evidence type="ECO:0000313" key="2">
    <source>
        <dbReference type="Proteomes" id="UP000828390"/>
    </source>
</evidence>
<dbReference type="InterPro" id="IPR024824">
    <property type="entry name" value="GADD45"/>
</dbReference>
<reference evidence="1" key="2">
    <citation type="submission" date="2020-11" db="EMBL/GenBank/DDBJ databases">
        <authorList>
            <person name="McCartney M.A."/>
            <person name="Auch B."/>
            <person name="Kono T."/>
            <person name="Mallez S."/>
            <person name="Becker A."/>
            <person name="Gohl D.M."/>
            <person name="Silverstein K.A.T."/>
            <person name="Koren S."/>
            <person name="Bechman K.B."/>
            <person name="Herman A."/>
            <person name="Abrahante J.E."/>
            <person name="Garbe J."/>
        </authorList>
    </citation>
    <scope>NUCLEOTIDE SEQUENCE</scope>
    <source>
        <strain evidence="1">Duluth1</strain>
        <tissue evidence="1">Whole animal</tissue>
    </source>
</reference>
<dbReference type="Gene3D" id="3.30.1330.30">
    <property type="match status" value="1"/>
</dbReference>
<name>A0A9D4KZ48_DREPO</name>
<dbReference type="AlphaFoldDB" id="A0A9D4KZ48"/>
<dbReference type="PANTHER" id="PTHR10411:SF8">
    <property type="entry name" value="FI09246P"/>
    <property type="match status" value="1"/>
</dbReference>
<dbReference type="Proteomes" id="UP000828390">
    <property type="component" value="Unassembled WGS sequence"/>
</dbReference>
<dbReference type="GO" id="GO:0005634">
    <property type="term" value="C:nucleus"/>
    <property type="evidence" value="ECO:0007669"/>
    <property type="project" value="InterPro"/>
</dbReference>
<dbReference type="EMBL" id="JAIWYP010000003">
    <property type="protein sequence ID" value="KAH3848813.1"/>
    <property type="molecule type" value="Genomic_DNA"/>
</dbReference>
<dbReference type="GO" id="GO:0051726">
    <property type="term" value="P:regulation of cell cycle"/>
    <property type="evidence" value="ECO:0007669"/>
    <property type="project" value="InterPro"/>
</dbReference>
<protein>
    <submittedName>
        <fullName evidence="1">Uncharacterized protein</fullName>
    </submittedName>
</protein>
<dbReference type="InterPro" id="IPR029064">
    <property type="entry name" value="Ribosomal_eL30-like_sf"/>
</dbReference>
<keyword evidence="2" id="KW-1185">Reference proteome</keyword>
<reference evidence="1" key="1">
    <citation type="journal article" date="2019" name="bioRxiv">
        <title>The Genome of the Zebra Mussel, Dreissena polymorpha: A Resource for Invasive Species Research.</title>
        <authorList>
            <person name="McCartney M.A."/>
            <person name="Auch B."/>
            <person name="Kono T."/>
            <person name="Mallez S."/>
            <person name="Zhang Y."/>
            <person name="Obille A."/>
            <person name="Becker A."/>
            <person name="Abrahante J.E."/>
            <person name="Garbe J."/>
            <person name="Badalamenti J.P."/>
            <person name="Herman A."/>
            <person name="Mangelson H."/>
            <person name="Liachko I."/>
            <person name="Sullivan S."/>
            <person name="Sone E.D."/>
            <person name="Koren S."/>
            <person name="Silverstein K.A.T."/>
            <person name="Beckman K.B."/>
            <person name="Gohl D.M."/>
        </authorList>
    </citation>
    <scope>NUCLEOTIDE SEQUENCE</scope>
    <source>
        <strain evidence="1">Duluth1</strain>
        <tissue evidence="1">Whole animal</tissue>
    </source>
</reference>
<sequence length="136" mass="14912">MSVESGSDSEMSCDEAINNIEEVISQAVREAKCMQGVFKCASVLEHSPELVALCILPEEKSQDISAHIQQTLIEAYCWENDIRVANIQEKVLQSIAKVNRKKAHSVTDLTCVLLTTVPCDASITDIDDSDINNSIS</sequence>
<evidence type="ECO:0000313" key="1">
    <source>
        <dbReference type="EMBL" id="KAH3848813.1"/>
    </source>
</evidence>
<dbReference type="GO" id="GO:0005737">
    <property type="term" value="C:cytoplasm"/>
    <property type="evidence" value="ECO:0007669"/>
    <property type="project" value="TreeGrafter"/>
</dbReference>
<comment type="caution">
    <text evidence="1">The sequence shown here is derived from an EMBL/GenBank/DDBJ whole genome shotgun (WGS) entry which is preliminary data.</text>
</comment>